<evidence type="ECO:0000256" key="5">
    <source>
        <dbReference type="SAM" id="MobiDB-lite"/>
    </source>
</evidence>
<dbReference type="PANTHER" id="PTHR47560:SF1">
    <property type="entry name" value="EXPRESSED PROTEIN"/>
    <property type="match status" value="1"/>
</dbReference>
<dbReference type="GO" id="GO:0046872">
    <property type="term" value="F:metal ion binding"/>
    <property type="evidence" value="ECO:0007669"/>
    <property type="project" value="UniProtKB-KW"/>
</dbReference>
<dbReference type="InterPro" id="IPR030393">
    <property type="entry name" value="G_ENGB_dom"/>
</dbReference>
<keyword evidence="3" id="KW-0460">Magnesium</keyword>
<dbReference type="EMBL" id="SDOX01000095">
    <property type="protein sequence ID" value="TFJ82762.1"/>
    <property type="molecule type" value="Genomic_DNA"/>
</dbReference>
<dbReference type="AlphaFoldDB" id="A0A4D9CU55"/>
<evidence type="ECO:0000313" key="8">
    <source>
        <dbReference type="Proteomes" id="UP000355283"/>
    </source>
</evidence>
<feature type="compositionally biased region" description="Basic and acidic residues" evidence="5">
    <location>
        <begin position="42"/>
        <end position="54"/>
    </location>
</feature>
<evidence type="ECO:0000256" key="1">
    <source>
        <dbReference type="ARBA" id="ARBA00022723"/>
    </source>
</evidence>
<protein>
    <recommendedName>
        <fullName evidence="6">EngB-type G domain-containing protein</fullName>
    </recommendedName>
</protein>
<dbReference type="GO" id="GO:0005525">
    <property type="term" value="F:GTP binding"/>
    <property type="evidence" value="ECO:0007669"/>
    <property type="project" value="UniProtKB-KW"/>
</dbReference>
<keyword evidence="2" id="KW-0547">Nucleotide-binding</keyword>
<dbReference type="Proteomes" id="UP000355283">
    <property type="component" value="Unassembled WGS sequence"/>
</dbReference>
<dbReference type="PROSITE" id="PS51706">
    <property type="entry name" value="G_ENGB"/>
    <property type="match status" value="1"/>
</dbReference>
<comment type="caution">
    <text evidence="7">The sequence shown here is derived from an EMBL/GenBank/DDBJ whole genome shotgun (WGS) entry which is preliminary data.</text>
</comment>
<reference evidence="7 8" key="1">
    <citation type="submission" date="2019-01" db="EMBL/GenBank/DDBJ databases">
        <title>Nuclear Genome Assembly of the Microalgal Biofuel strain Nannochloropsis salina CCMP1776.</title>
        <authorList>
            <person name="Hovde B."/>
        </authorList>
    </citation>
    <scope>NUCLEOTIDE SEQUENCE [LARGE SCALE GENOMIC DNA]</scope>
    <source>
        <strain evidence="7 8">CCMP1776</strain>
    </source>
</reference>
<evidence type="ECO:0000256" key="3">
    <source>
        <dbReference type="ARBA" id="ARBA00022842"/>
    </source>
</evidence>
<evidence type="ECO:0000256" key="4">
    <source>
        <dbReference type="ARBA" id="ARBA00023134"/>
    </source>
</evidence>
<feature type="region of interest" description="Disordered" evidence="5">
    <location>
        <begin position="36"/>
        <end position="61"/>
    </location>
</feature>
<accession>A0A4D9CU55</accession>
<evidence type="ECO:0000259" key="6">
    <source>
        <dbReference type="PROSITE" id="PS51706"/>
    </source>
</evidence>
<keyword evidence="1" id="KW-0479">Metal-binding</keyword>
<dbReference type="OrthoDB" id="202535at2759"/>
<keyword evidence="4" id="KW-0342">GTP-binding</keyword>
<dbReference type="InterPro" id="IPR027417">
    <property type="entry name" value="P-loop_NTPase"/>
</dbReference>
<keyword evidence="8" id="KW-1185">Reference proteome</keyword>
<evidence type="ECO:0000256" key="2">
    <source>
        <dbReference type="ARBA" id="ARBA00022741"/>
    </source>
</evidence>
<dbReference type="InterPro" id="IPR006073">
    <property type="entry name" value="GTP-bd"/>
</dbReference>
<dbReference type="SUPFAM" id="SSF52540">
    <property type="entry name" value="P-loop containing nucleoside triphosphate hydrolases"/>
    <property type="match status" value="1"/>
</dbReference>
<dbReference type="Gene3D" id="3.40.50.300">
    <property type="entry name" value="P-loop containing nucleotide triphosphate hydrolases"/>
    <property type="match status" value="1"/>
</dbReference>
<name>A0A4D9CU55_9STRA</name>
<proteinExistence type="predicted"/>
<organism evidence="7 8">
    <name type="scientific">Nannochloropsis salina CCMP1776</name>
    <dbReference type="NCBI Taxonomy" id="1027361"/>
    <lineage>
        <taxon>Eukaryota</taxon>
        <taxon>Sar</taxon>
        <taxon>Stramenopiles</taxon>
        <taxon>Ochrophyta</taxon>
        <taxon>Eustigmatophyceae</taxon>
        <taxon>Eustigmatales</taxon>
        <taxon>Monodopsidaceae</taxon>
        <taxon>Microchloropsis</taxon>
        <taxon>Microchloropsis salina</taxon>
    </lineage>
</organism>
<sequence length="330" mass="35763">MLEDRRRHLARIAALAREDEAEGPDPEILRRINELGLGQKQRGKDTARYRRGPKDMTAGPSQIGATGFATFMAAASGRGSEGWPFFKHMLPEVAFAGHSNCGKSSLVNAVAGMVPRRGVARVSDRAGWTDAVFFYQLGRKPPVLTLADLPGYGHAVASVQQKRRWREMTQSYLATRRVLSVCCVLVDCVRGLCREDGDLLKALRARDVAVKVVLTKGDLLDEMDLARSHSLVVRDMREMGLLGRGREGREEGEGGRGGEGCLDRERQHGGRCLGVVEGVSGLDEKGRSIQGRGGRARGLAAVRGRGWGPGRGTGRGHAGICGWRGLKGEE</sequence>
<dbReference type="PANTHER" id="PTHR47560">
    <property type="entry name" value="EXPRESSED PROTEIN"/>
    <property type="match status" value="1"/>
</dbReference>
<gene>
    <name evidence="7" type="ORF">NSK_005955</name>
</gene>
<evidence type="ECO:0000313" key="7">
    <source>
        <dbReference type="EMBL" id="TFJ82762.1"/>
    </source>
</evidence>
<dbReference type="Pfam" id="PF01926">
    <property type="entry name" value="MMR_HSR1"/>
    <property type="match status" value="1"/>
</dbReference>
<feature type="domain" description="EngB-type G" evidence="6">
    <location>
        <begin position="89"/>
        <end position="267"/>
    </location>
</feature>